<feature type="domain" description="Pirin N-terminal" evidence="4">
    <location>
        <begin position="498"/>
        <end position="595"/>
    </location>
</feature>
<dbReference type="AlphaFoldDB" id="H3HD55"/>
<reference evidence="6" key="2">
    <citation type="submission" date="2015-06" db="UniProtKB">
        <authorList>
            <consortium name="EnsemblProtists"/>
        </authorList>
    </citation>
    <scope>IDENTIFICATION</scope>
    <source>
        <strain evidence="6">Pr102</strain>
    </source>
</reference>
<feature type="domain" description="Pirin C-terminal" evidence="5">
    <location>
        <begin position="650"/>
        <end position="751"/>
    </location>
</feature>
<dbReference type="VEuPathDB" id="FungiDB:KRP22_4233"/>
<dbReference type="CDD" id="cd02247">
    <property type="entry name" value="cupin_pirin_C"/>
    <property type="match status" value="1"/>
</dbReference>
<dbReference type="Pfam" id="PF02678">
    <property type="entry name" value="Pirin"/>
    <property type="match status" value="1"/>
</dbReference>
<evidence type="ECO:0008006" key="8">
    <source>
        <dbReference type="Google" id="ProtNLM"/>
    </source>
</evidence>
<evidence type="ECO:0000256" key="1">
    <source>
        <dbReference type="ARBA" id="ARBA00008416"/>
    </source>
</evidence>
<dbReference type="VEuPathDB" id="FungiDB:KRP23_14390"/>
<dbReference type="VEuPathDB" id="FungiDB:KRP23_14391"/>
<name>H3HD55_PHYRM</name>
<dbReference type="PANTHER" id="PTHR13903">
    <property type="entry name" value="PIRIN-RELATED"/>
    <property type="match status" value="1"/>
</dbReference>
<evidence type="ECO:0000256" key="2">
    <source>
        <dbReference type="RuleBase" id="RU003457"/>
    </source>
</evidence>
<dbReference type="CDD" id="cd02909">
    <property type="entry name" value="cupin_pirin_N"/>
    <property type="match status" value="1"/>
</dbReference>
<dbReference type="CDD" id="cd06093">
    <property type="entry name" value="PX_domain"/>
    <property type="match status" value="1"/>
</dbReference>
<dbReference type="InterPro" id="IPR014710">
    <property type="entry name" value="RmlC-like_jellyroll"/>
</dbReference>
<dbReference type="eggNOG" id="ENOG502QQ5A">
    <property type="taxonomic scope" value="Eukaryota"/>
</dbReference>
<dbReference type="Gene3D" id="3.30.1520.10">
    <property type="entry name" value="Phox-like domain"/>
    <property type="match status" value="1"/>
</dbReference>
<dbReference type="EMBL" id="DS566051">
    <property type="status" value="NOT_ANNOTATED_CDS"/>
    <property type="molecule type" value="Genomic_DNA"/>
</dbReference>
<dbReference type="OMA" id="THEQNEG"/>
<dbReference type="HOGENOM" id="CLU_362695_0_0_1"/>
<dbReference type="STRING" id="164328.H3HD55"/>
<dbReference type="SUPFAM" id="SSF51182">
    <property type="entry name" value="RmlC-like cupins"/>
    <property type="match status" value="1"/>
</dbReference>
<dbReference type="InterPro" id="IPR008778">
    <property type="entry name" value="Pirin_C_dom"/>
</dbReference>
<dbReference type="VEuPathDB" id="FungiDB:KRP22_4231"/>
<keyword evidence="7" id="KW-1185">Reference proteome</keyword>
<dbReference type="Pfam" id="PF05726">
    <property type="entry name" value="Pirin_C"/>
    <property type="match status" value="1"/>
</dbReference>
<comment type="similarity">
    <text evidence="1 2">Belongs to the pirin family.</text>
</comment>
<accession>H3HD55</accession>
<sequence>MKTVLLREVDVQVARVNRHGERSPSPEYVLALRPRSRTRHHEPLAARRQDLDHAAILERDDVPVVHEVSRTYSECRSLYRELQHLTDCKNVRACCCALGSCPFWSLFAVLGSIEFPKRTLFNHQSKNVFAQRTQALDALMRTILAVLRTNYRIRHFRCYQAPFSAAHMCKVLVALCLFLELDSSSVEQRLLEGGERLAYKLNLQGWQSDRPNLYFRCEDKKKYRDVGAVQQRKSVDMQLRQSLTISDDGDCKDPTTIMSDDEDDQRRSSLLLVAVVAASTAGTIATACWLLNRILDGSERKCIEEYVDLNDESCEDSDYDSYQQQKFDGDKSFALLPVVSESDDESEDDAVGYTDDYFTAPYDVCMLSVSVQTQVDSLPNVPPVDTSDCRLCRAAAATGAMDTTGAFQDLPVDEKMRALSFSETESSSDGSVLSFSSESGDGSDEEALQQRPWTCSRTKQWLSSFSDLPSAATMPAFKPRQVAKSFQAIEVSDGAGAHVRRSLGSPRLHSFDPFLLLDEFNVGLPGGFPDHPHRGFETVTYVLPTSKGGMRHEDFMENTGELRPGDLQWMTPGRGIMHAEMPSSKEPAHGLQLWINLPKERKMIQPRYQEISKESVPHAFNTDKSVEAIVFAGEVFGYKGPVETEAPVTYVHFLLKPGAMMEYAIPASHNVFVYGVSGTGKCAGMDVQAHEAITMEKEGDGVLLAAAAEDNLEVVVMTGEPLNEPVFQYGPFVMSSSEDIQQTLRDFDLRTNGFEDAHGWRSEIAPRRRHR</sequence>
<dbReference type="Gene3D" id="2.60.120.10">
    <property type="entry name" value="Jelly Rolls"/>
    <property type="match status" value="2"/>
</dbReference>
<evidence type="ECO:0000259" key="4">
    <source>
        <dbReference type="Pfam" id="PF02678"/>
    </source>
</evidence>
<feature type="compositionally biased region" description="Low complexity" evidence="3">
    <location>
        <begin position="420"/>
        <end position="440"/>
    </location>
</feature>
<dbReference type="PANTHER" id="PTHR13903:SF8">
    <property type="entry name" value="PIRIN"/>
    <property type="match status" value="1"/>
</dbReference>
<dbReference type="InterPro" id="IPR012093">
    <property type="entry name" value="Pirin"/>
</dbReference>
<protein>
    <recommendedName>
        <fullName evidence="8">Pirin N-terminal domain-containing protein</fullName>
    </recommendedName>
</protein>
<reference evidence="7" key="1">
    <citation type="journal article" date="2006" name="Science">
        <title>Phytophthora genome sequences uncover evolutionary origins and mechanisms of pathogenesis.</title>
        <authorList>
            <person name="Tyler B.M."/>
            <person name="Tripathy S."/>
            <person name="Zhang X."/>
            <person name="Dehal P."/>
            <person name="Jiang R.H."/>
            <person name="Aerts A."/>
            <person name="Arredondo F.D."/>
            <person name="Baxter L."/>
            <person name="Bensasson D."/>
            <person name="Beynon J.L."/>
            <person name="Chapman J."/>
            <person name="Damasceno C.M."/>
            <person name="Dorrance A.E."/>
            <person name="Dou D."/>
            <person name="Dickerman A.W."/>
            <person name="Dubchak I.L."/>
            <person name="Garbelotto M."/>
            <person name="Gijzen M."/>
            <person name="Gordon S.G."/>
            <person name="Govers F."/>
            <person name="Grunwald N.J."/>
            <person name="Huang W."/>
            <person name="Ivors K.L."/>
            <person name="Jones R.W."/>
            <person name="Kamoun S."/>
            <person name="Krampis K."/>
            <person name="Lamour K.H."/>
            <person name="Lee M.K."/>
            <person name="McDonald W.H."/>
            <person name="Medina M."/>
            <person name="Meijer H.J."/>
            <person name="Nordberg E.K."/>
            <person name="Maclean D.J."/>
            <person name="Ospina-Giraldo M.D."/>
            <person name="Morris P.F."/>
            <person name="Phuntumart V."/>
            <person name="Putnam N.H."/>
            <person name="Rash S."/>
            <person name="Rose J.K."/>
            <person name="Sakihama Y."/>
            <person name="Salamov A.A."/>
            <person name="Savidor A."/>
            <person name="Scheuring C.F."/>
            <person name="Smith B.M."/>
            <person name="Sobral B.W."/>
            <person name="Terry A."/>
            <person name="Torto-Alalibo T.A."/>
            <person name="Win J."/>
            <person name="Xu Z."/>
            <person name="Zhang H."/>
            <person name="Grigoriev I.V."/>
            <person name="Rokhsar D.S."/>
            <person name="Boore J.L."/>
        </authorList>
    </citation>
    <scope>NUCLEOTIDE SEQUENCE [LARGE SCALE GENOMIC DNA]</scope>
    <source>
        <strain evidence="7">Pr102</strain>
    </source>
</reference>
<dbReference type="InterPro" id="IPR036871">
    <property type="entry name" value="PX_dom_sf"/>
</dbReference>
<evidence type="ECO:0000313" key="7">
    <source>
        <dbReference type="Proteomes" id="UP000005238"/>
    </source>
</evidence>
<dbReference type="VEuPathDB" id="FungiDB:KRP22_4232"/>
<dbReference type="InterPro" id="IPR003829">
    <property type="entry name" value="Pirin_N_dom"/>
</dbReference>
<dbReference type="InParanoid" id="H3HD55"/>
<proteinExistence type="inferred from homology"/>
<organism evidence="6 7">
    <name type="scientific">Phytophthora ramorum</name>
    <name type="common">Sudden oak death agent</name>
    <dbReference type="NCBI Taxonomy" id="164328"/>
    <lineage>
        <taxon>Eukaryota</taxon>
        <taxon>Sar</taxon>
        <taxon>Stramenopiles</taxon>
        <taxon>Oomycota</taxon>
        <taxon>Peronosporomycetes</taxon>
        <taxon>Peronosporales</taxon>
        <taxon>Peronosporaceae</taxon>
        <taxon>Phytophthora</taxon>
    </lineage>
</organism>
<dbReference type="InterPro" id="IPR011051">
    <property type="entry name" value="RmlC_Cupin_sf"/>
</dbReference>
<evidence type="ECO:0000259" key="5">
    <source>
        <dbReference type="Pfam" id="PF05726"/>
    </source>
</evidence>
<dbReference type="Proteomes" id="UP000005238">
    <property type="component" value="Unassembled WGS sequence"/>
</dbReference>
<dbReference type="GO" id="GO:0035091">
    <property type="term" value="F:phosphatidylinositol binding"/>
    <property type="evidence" value="ECO:0007669"/>
    <property type="project" value="InterPro"/>
</dbReference>
<evidence type="ECO:0000256" key="3">
    <source>
        <dbReference type="SAM" id="MobiDB-lite"/>
    </source>
</evidence>
<dbReference type="EnsemblProtists" id="Phyra95851">
    <property type="protein sequence ID" value="Phyra95851"/>
    <property type="gene ID" value="Phyra95851"/>
</dbReference>
<feature type="region of interest" description="Disordered" evidence="3">
    <location>
        <begin position="420"/>
        <end position="451"/>
    </location>
</feature>
<evidence type="ECO:0000313" key="6">
    <source>
        <dbReference type="EnsemblProtists" id="Phyra95851"/>
    </source>
</evidence>
<dbReference type="VEuPathDB" id="FungiDB:KRP23_14389"/>